<keyword evidence="2" id="KW-0805">Transcription regulation</keyword>
<evidence type="ECO:0000256" key="2">
    <source>
        <dbReference type="ARBA" id="ARBA00023015"/>
    </source>
</evidence>
<dbReference type="Pfam" id="PF00126">
    <property type="entry name" value="HTH_1"/>
    <property type="match status" value="1"/>
</dbReference>
<keyword evidence="3" id="KW-0238">DNA-binding</keyword>
<dbReference type="PANTHER" id="PTHR30537">
    <property type="entry name" value="HTH-TYPE TRANSCRIPTIONAL REGULATOR"/>
    <property type="match status" value="1"/>
</dbReference>
<evidence type="ECO:0000256" key="4">
    <source>
        <dbReference type="ARBA" id="ARBA00023163"/>
    </source>
</evidence>
<dbReference type="Proteomes" id="UP001205357">
    <property type="component" value="Unassembled WGS sequence"/>
</dbReference>
<comment type="caution">
    <text evidence="6">The sequence shown here is derived from an EMBL/GenBank/DDBJ whole genome shotgun (WGS) entry which is preliminary data.</text>
</comment>
<evidence type="ECO:0000313" key="6">
    <source>
        <dbReference type="EMBL" id="MCS2160546.1"/>
    </source>
</evidence>
<gene>
    <name evidence="6" type="ORF">MUU47_05290</name>
</gene>
<dbReference type="RefSeq" id="WP_258987133.1">
    <property type="nucleotide sequence ID" value="NZ_JALIGE010000069.1"/>
</dbReference>
<organism evidence="6 7">
    <name type="scientific">Scandinavium hiltneri</name>
    <dbReference type="NCBI Taxonomy" id="2926519"/>
    <lineage>
        <taxon>Bacteria</taxon>
        <taxon>Pseudomonadati</taxon>
        <taxon>Pseudomonadota</taxon>
        <taxon>Gammaproteobacteria</taxon>
        <taxon>Enterobacterales</taxon>
        <taxon>Enterobacteriaceae</taxon>
        <taxon>Scandinavium</taxon>
    </lineage>
</organism>
<dbReference type="PANTHER" id="PTHR30537:SF5">
    <property type="entry name" value="HTH-TYPE TRANSCRIPTIONAL ACTIVATOR TTDR-RELATED"/>
    <property type="match status" value="1"/>
</dbReference>
<dbReference type="Pfam" id="PF03466">
    <property type="entry name" value="LysR_substrate"/>
    <property type="match status" value="1"/>
</dbReference>
<dbReference type="Gene3D" id="3.40.190.290">
    <property type="match status" value="1"/>
</dbReference>
<name>A0ABT2DY41_9ENTR</name>
<reference evidence="6 7" key="1">
    <citation type="submission" date="2022-04" db="EMBL/GenBank/DDBJ databases">
        <title>Proposal of a three novel species of Scandinavium, Scandinavium hiltneri, Scandinavium manionii, Scandinavium tedordense.</title>
        <authorList>
            <person name="Maddock D.W."/>
            <person name="Brady C.L."/>
            <person name="Denman S."/>
            <person name="Arnold D."/>
        </authorList>
    </citation>
    <scope>NUCLEOTIDE SEQUENCE [LARGE SCALE GENOMIC DNA]</scope>
    <source>
        <strain evidence="6 7">H11S7</strain>
    </source>
</reference>
<dbReference type="Gene3D" id="1.10.10.10">
    <property type="entry name" value="Winged helix-like DNA-binding domain superfamily/Winged helix DNA-binding domain"/>
    <property type="match status" value="1"/>
</dbReference>
<dbReference type="InterPro" id="IPR005119">
    <property type="entry name" value="LysR_subst-bd"/>
</dbReference>
<evidence type="ECO:0000256" key="1">
    <source>
        <dbReference type="ARBA" id="ARBA00009437"/>
    </source>
</evidence>
<evidence type="ECO:0000259" key="5">
    <source>
        <dbReference type="PROSITE" id="PS50931"/>
    </source>
</evidence>
<keyword evidence="7" id="KW-1185">Reference proteome</keyword>
<dbReference type="InterPro" id="IPR036388">
    <property type="entry name" value="WH-like_DNA-bd_sf"/>
</dbReference>
<keyword evidence="4" id="KW-0804">Transcription</keyword>
<accession>A0ABT2DY41</accession>
<dbReference type="InterPro" id="IPR058163">
    <property type="entry name" value="LysR-type_TF_proteobact-type"/>
</dbReference>
<dbReference type="EMBL" id="JALIGE010000069">
    <property type="protein sequence ID" value="MCS2160546.1"/>
    <property type="molecule type" value="Genomic_DNA"/>
</dbReference>
<sequence length="303" mass="33391">MPKRTTDELSDLKAFAAVAHAGGFREAARLLQLSPSGLSDAVRRLENHLGVRLLHRTTRSVLPTEQGQQLLERVAPAFAELELALQIVNSARDKPAGNLRLNVPVNATRLFLAPLLTRFLQRFPDISVEVIAETGVIDIVAAGCDAGIRYDDRLEQDMIAMPIGPREQRFATAAAPALLEKTGRPQHPDDLLKMPCIRGRFAKGNLERWSFQRGEEVCHIEPHGPLIYSGGTGADLGVSLAREGVGVIHLFEGWLQPYLDSGELEPILGPWWQPFAGPFLYYSGRKLLPPPLRAFIDFVKAGE</sequence>
<feature type="domain" description="HTH lysR-type" evidence="5">
    <location>
        <begin position="7"/>
        <end position="64"/>
    </location>
</feature>
<evidence type="ECO:0000313" key="7">
    <source>
        <dbReference type="Proteomes" id="UP001205357"/>
    </source>
</evidence>
<dbReference type="InterPro" id="IPR000847">
    <property type="entry name" value="LysR_HTH_N"/>
</dbReference>
<proteinExistence type="inferred from homology"/>
<comment type="similarity">
    <text evidence="1">Belongs to the LysR transcriptional regulatory family.</text>
</comment>
<dbReference type="InterPro" id="IPR036390">
    <property type="entry name" value="WH_DNA-bd_sf"/>
</dbReference>
<dbReference type="SUPFAM" id="SSF53850">
    <property type="entry name" value="Periplasmic binding protein-like II"/>
    <property type="match status" value="1"/>
</dbReference>
<protein>
    <submittedName>
        <fullName evidence="6">LysR family transcriptional regulator</fullName>
    </submittedName>
</protein>
<dbReference type="SUPFAM" id="SSF46785">
    <property type="entry name" value="Winged helix' DNA-binding domain"/>
    <property type="match status" value="1"/>
</dbReference>
<dbReference type="PROSITE" id="PS50931">
    <property type="entry name" value="HTH_LYSR"/>
    <property type="match status" value="1"/>
</dbReference>
<evidence type="ECO:0000256" key="3">
    <source>
        <dbReference type="ARBA" id="ARBA00023125"/>
    </source>
</evidence>